<accession>A0A128EGU0</accession>
<dbReference type="RefSeq" id="WP_075540297.1">
    <property type="nucleotide sequence ID" value="NZ_CP053844.1"/>
</dbReference>
<evidence type="ECO:0000313" key="2">
    <source>
        <dbReference type="EMBL" id="CZE48105.1"/>
    </source>
</evidence>
<gene>
    <name evidence="2" type="ORF">ERS672216_01240</name>
</gene>
<proteinExistence type="predicted"/>
<sequence>MKVFLDNKNQAISNIVATCCERVSCDLVEDYSYDLLIKECESLEDISGVDKDKTIFLLPRDIFSQADVKNKILKPFLPTELIEFLKEFSDKFDKKEFINEKNLEDISSISNIVKEIDDMDLDELDELDESADLLDDEFEVEKQEEEHALDENSSIEELATSMSEDEIDKILNLDEEELDLDLQKDEDLDDIDKLLELSNEDDALNIEDISISEFAGIDDELKPVELAKLDDEESKPQSDEGYEKTDNKEEPKEELAIESIDEFVEVEDDKEDKQGEISTIKECEKTKCDVEDELKDEIAKSIENALNNGKLKDVLKDMKLNISVSFEDKE</sequence>
<evidence type="ECO:0000313" key="3">
    <source>
        <dbReference type="Proteomes" id="UP000069632"/>
    </source>
</evidence>
<name>A0A128EGU0_9BACT</name>
<dbReference type="OrthoDB" id="5363771at2"/>
<keyword evidence="3" id="KW-1185">Reference proteome</keyword>
<organism evidence="2 3">
    <name type="scientific">Campylobacter geochelonis</name>
    <dbReference type="NCBI Taxonomy" id="1780362"/>
    <lineage>
        <taxon>Bacteria</taxon>
        <taxon>Pseudomonadati</taxon>
        <taxon>Campylobacterota</taxon>
        <taxon>Epsilonproteobacteria</taxon>
        <taxon>Campylobacterales</taxon>
        <taxon>Campylobacteraceae</taxon>
        <taxon>Campylobacter</taxon>
    </lineage>
</organism>
<dbReference type="EMBL" id="FIZP01000005">
    <property type="protein sequence ID" value="CZE48105.1"/>
    <property type="molecule type" value="Genomic_DNA"/>
</dbReference>
<feature type="compositionally biased region" description="Basic and acidic residues" evidence="1">
    <location>
        <begin position="225"/>
        <end position="255"/>
    </location>
</feature>
<evidence type="ECO:0000256" key="1">
    <source>
        <dbReference type="SAM" id="MobiDB-lite"/>
    </source>
</evidence>
<feature type="region of interest" description="Disordered" evidence="1">
    <location>
        <begin position="225"/>
        <end position="258"/>
    </location>
</feature>
<dbReference type="Proteomes" id="UP000069632">
    <property type="component" value="Unassembled WGS sequence"/>
</dbReference>
<dbReference type="AlphaFoldDB" id="A0A128EGU0"/>
<protein>
    <recommendedName>
        <fullName evidence="4">Highly acidic protein</fullName>
    </recommendedName>
</protein>
<evidence type="ECO:0008006" key="4">
    <source>
        <dbReference type="Google" id="ProtNLM"/>
    </source>
</evidence>
<reference evidence="2 3" key="1">
    <citation type="submission" date="2016-02" db="EMBL/GenBank/DDBJ databases">
        <authorList>
            <consortium name="Pathogen Informatics"/>
        </authorList>
    </citation>
    <scope>NUCLEOTIDE SEQUENCE [LARGE SCALE GENOMIC DNA]</scope>
    <source>
        <strain evidence="2 3">RC20</strain>
    </source>
</reference>